<dbReference type="InterPro" id="IPR027417">
    <property type="entry name" value="P-loop_NTPase"/>
</dbReference>
<evidence type="ECO:0008006" key="3">
    <source>
        <dbReference type="Google" id="ProtNLM"/>
    </source>
</evidence>
<protein>
    <recommendedName>
        <fullName evidence="3">Cytidylate kinase</fullName>
    </recommendedName>
</protein>
<dbReference type="Gene3D" id="3.40.50.300">
    <property type="entry name" value="P-loop containing nucleotide triphosphate hydrolases"/>
    <property type="match status" value="1"/>
</dbReference>
<organism evidence="1 2">
    <name type="scientific">[Bacteroides] pectinophilus ATCC 43243</name>
    <dbReference type="NCBI Taxonomy" id="483218"/>
    <lineage>
        <taxon>Bacteria</taxon>
        <taxon>Bacillati</taxon>
        <taxon>Bacillota</taxon>
        <taxon>Clostridia</taxon>
        <taxon>Eubacteriales</taxon>
    </lineage>
</organism>
<dbReference type="SUPFAM" id="SSF52540">
    <property type="entry name" value="P-loop containing nucleoside triphosphate hydrolases"/>
    <property type="match status" value="1"/>
</dbReference>
<dbReference type="eggNOG" id="COG1102">
    <property type="taxonomic scope" value="Bacteria"/>
</dbReference>
<proteinExistence type="predicted"/>
<gene>
    <name evidence="1" type="ORF">BACPEC_01854</name>
</gene>
<dbReference type="Pfam" id="PF13189">
    <property type="entry name" value="Cytidylate_kin2"/>
    <property type="match status" value="1"/>
</dbReference>
<dbReference type="HOGENOM" id="CLU_065155_3_1_9"/>
<sequence>MRIGRREIAMDNNFVVTFARGFGSGGKEIASKLAHELGINCYENRILTLASQLSGLDEEVFKAVDEKVRTNGGFSNFLRGLPKARGYITRNEKFVSDDTLFEYQKKIIENLADTESCCIVGKCADYILRGRTNVVSIYVEAPRSFCVERTIEHMGVTEEVAAATIKNTDKFRADYYEYYTHGNYWTNPVNYDMTINSARVGIDDSVKLIKEYLKIKGFI</sequence>
<accession>B7AS00</accession>
<dbReference type="AlphaFoldDB" id="B7AS00"/>
<dbReference type="STRING" id="483218.BACPEC_01854"/>
<dbReference type="EMBL" id="ABVQ01000036">
    <property type="protein sequence ID" value="EEC57346.1"/>
    <property type="molecule type" value="Genomic_DNA"/>
</dbReference>
<reference evidence="1 2" key="1">
    <citation type="submission" date="2008-11" db="EMBL/GenBank/DDBJ databases">
        <title>Draft genome sequence of Bacteroides pectinophilus (ATCC 43243).</title>
        <authorList>
            <person name="Sudarsanam P."/>
            <person name="Ley R."/>
            <person name="Guruge J."/>
            <person name="Turnbaugh P.J."/>
            <person name="Mahowald M."/>
            <person name="Liep D."/>
            <person name="Gordon J."/>
        </authorList>
    </citation>
    <scope>NUCLEOTIDE SEQUENCE [LARGE SCALE GENOMIC DNA]</scope>
    <source>
        <strain evidence="1 2">ATCC 43243</strain>
    </source>
</reference>
<evidence type="ECO:0000313" key="2">
    <source>
        <dbReference type="Proteomes" id="UP000003136"/>
    </source>
</evidence>
<evidence type="ECO:0000313" key="1">
    <source>
        <dbReference type="EMBL" id="EEC57346.1"/>
    </source>
</evidence>
<keyword evidence="2" id="KW-1185">Reference proteome</keyword>
<comment type="caution">
    <text evidence="1">The sequence shown here is derived from an EMBL/GenBank/DDBJ whole genome shotgun (WGS) entry which is preliminary data.</text>
</comment>
<name>B7AS00_9FIRM</name>
<reference evidence="1 2" key="2">
    <citation type="submission" date="2008-11" db="EMBL/GenBank/DDBJ databases">
        <authorList>
            <person name="Fulton L."/>
            <person name="Clifton S."/>
            <person name="Fulton B."/>
            <person name="Xu J."/>
            <person name="Minx P."/>
            <person name="Pepin K.H."/>
            <person name="Johnson M."/>
            <person name="Bhonagiri V."/>
            <person name="Nash W.E."/>
            <person name="Mardis E.R."/>
            <person name="Wilson R.K."/>
        </authorList>
    </citation>
    <scope>NUCLEOTIDE SEQUENCE [LARGE SCALE GENOMIC DNA]</scope>
    <source>
        <strain evidence="1 2">ATCC 43243</strain>
    </source>
</reference>
<dbReference type="Proteomes" id="UP000003136">
    <property type="component" value="Unassembled WGS sequence"/>
</dbReference>